<dbReference type="Proteomes" id="UP001201163">
    <property type="component" value="Unassembled WGS sequence"/>
</dbReference>
<evidence type="ECO:0000313" key="4">
    <source>
        <dbReference type="Proteomes" id="UP001201163"/>
    </source>
</evidence>
<comment type="similarity">
    <text evidence="1">Belongs to the TCP11 family.</text>
</comment>
<sequence>MDDIAHQSIPLHSLPRKRKADSEDSCDSSDIVCSQPSPSIHELAPNPSKLPAPLSVQTNTTSLHWPPEDGPSTNNSPLSPSSSSPPTSSSSSASPTSPLKPDSPSRTKRPRIEEAFSPQSPKSRKKLEPKRVQDIISALESLKGDWRWITYPSGETRLAASWPPELNNKDAPSLAELCPVSPTSPAGSSPSPSRIVIPIDPCSPHIPVRNPPINKDTLKELDLEAILRNPQLRHDFLFDSGLQFRAAASRRKREQADTYWKAVLTELESGCTCVTFDTHGKPGGCVCVCRRLPTPPVDPIIACLPLRRRLTLRMPSRIRPLLQELLLVLLSIITPQTALVSTSPQSGRISVQQRRKQQQEQAQSLRAVLDVDLIEQEMRHGLFDPSGAFEVIGQILKSHCAPMRDQAVDAMVQLAKTCAPGGEGSKADAVRAIRECFELLELMKLDIANHQMQTYRPLIIHTSPGFELRTFKERPNCGEPPLRITERWLASAHRRLADSEYKLALPDRPLLFKTLGKRSRVILSVIEGLVDLIFNPPSPVPLTSPVVTTTSPSHQLTPNIITQLPDYPETLFLDHSRLIQLTKDAADVTSVYLLLMLYRQLLVSSYQDPATPRKEINPEDVDMQVIKKEILELAPRNVGRCFLRVRPSSDPQSLHAESREFEKWKSGMQSVVLQIASRASEARRQSSSVAVSSNPCLRAPESHLLKVAESWSENHFKLESPLSTLMRDRLRDAVLEIVVQTVLVRGSINPLSSPPSCGSVPQAARKLATGMEPLAPEIRQLGERLSKLAVLHLNVYQTMYEQDDFSTEW</sequence>
<keyword evidence="4" id="KW-1185">Reference proteome</keyword>
<dbReference type="AlphaFoldDB" id="A0AAD4QBN7"/>
<evidence type="ECO:0000256" key="2">
    <source>
        <dbReference type="SAM" id="MobiDB-lite"/>
    </source>
</evidence>
<evidence type="ECO:0000256" key="1">
    <source>
        <dbReference type="ARBA" id="ARBA00010954"/>
    </source>
</evidence>
<accession>A0AAD4QBN7</accession>
<dbReference type="PANTHER" id="PTHR12832">
    <property type="entry name" value="TESTIS-SPECIFIC PROTEIN PBS13 T-COMPLEX 11"/>
    <property type="match status" value="1"/>
</dbReference>
<proteinExistence type="inferred from homology"/>
<evidence type="ECO:0000313" key="3">
    <source>
        <dbReference type="EMBL" id="KAH8998597.1"/>
    </source>
</evidence>
<dbReference type="GO" id="GO:0010737">
    <property type="term" value="P:protein kinase A signaling"/>
    <property type="evidence" value="ECO:0007669"/>
    <property type="project" value="TreeGrafter"/>
</dbReference>
<dbReference type="EMBL" id="JAKELL010000005">
    <property type="protein sequence ID" value="KAH8998597.1"/>
    <property type="molecule type" value="Genomic_DNA"/>
</dbReference>
<feature type="compositionally biased region" description="Low complexity" evidence="2">
    <location>
        <begin position="71"/>
        <end position="99"/>
    </location>
</feature>
<protein>
    <submittedName>
        <fullName evidence="3">Tcp11-domain-containing protein</fullName>
    </submittedName>
</protein>
<feature type="region of interest" description="Disordered" evidence="2">
    <location>
        <begin position="1"/>
        <end position="129"/>
    </location>
</feature>
<dbReference type="PANTHER" id="PTHR12832:SF11">
    <property type="entry name" value="LD23868P"/>
    <property type="match status" value="1"/>
</dbReference>
<comment type="caution">
    <text evidence="3">The sequence shown here is derived from an EMBL/GenBank/DDBJ whole genome shotgun (WGS) entry which is preliminary data.</text>
</comment>
<reference evidence="3" key="1">
    <citation type="submission" date="2022-01" db="EMBL/GenBank/DDBJ databases">
        <title>Comparative genomics reveals a dynamic genome evolution in the ectomycorrhizal milk-cap (Lactarius) mushrooms.</title>
        <authorList>
            <consortium name="DOE Joint Genome Institute"/>
            <person name="Lebreton A."/>
            <person name="Tang N."/>
            <person name="Kuo A."/>
            <person name="LaButti K."/>
            <person name="Drula E."/>
            <person name="Barry K."/>
            <person name="Clum A."/>
            <person name="Lipzen A."/>
            <person name="Mousain D."/>
            <person name="Ng V."/>
            <person name="Wang R."/>
            <person name="Wang X."/>
            <person name="Dai Y."/>
            <person name="Henrissat B."/>
            <person name="Grigoriev I.V."/>
            <person name="Guerin-Laguette A."/>
            <person name="Yu F."/>
            <person name="Martin F.M."/>
        </authorList>
    </citation>
    <scope>NUCLEOTIDE SEQUENCE</scope>
    <source>
        <strain evidence="3">QP</strain>
    </source>
</reference>
<gene>
    <name evidence="3" type="ORF">EDB92DRAFT_2082126</name>
</gene>
<organism evidence="3 4">
    <name type="scientific">Lactarius akahatsu</name>
    <dbReference type="NCBI Taxonomy" id="416441"/>
    <lineage>
        <taxon>Eukaryota</taxon>
        <taxon>Fungi</taxon>
        <taxon>Dikarya</taxon>
        <taxon>Basidiomycota</taxon>
        <taxon>Agaricomycotina</taxon>
        <taxon>Agaricomycetes</taxon>
        <taxon>Russulales</taxon>
        <taxon>Russulaceae</taxon>
        <taxon>Lactarius</taxon>
    </lineage>
</organism>
<dbReference type="Pfam" id="PF05794">
    <property type="entry name" value="Tcp11"/>
    <property type="match status" value="1"/>
</dbReference>
<dbReference type="InterPro" id="IPR008862">
    <property type="entry name" value="Tcp11"/>
</dbReference>
<name>A0AAD4QBN7_9AGAM</name>